<dbReference type="EMBL" id="CAFBMB010000128">
    <property type="protein sequence ID" value="CAB4907709.1"/>
    <property type="molecule type" value="Genomic_DNA"/>
</dbReference>
<name>A0A6J7GW74_9ZZZZ</name>
<reference evidence="1" key="1">
    <citation type="submission" date="2020-05" db="EMBL/GenBank/DDBJ databases">
        <authorList>
            <person name="Chiriac C."/>
            <person name="Salcher M."/>
            <person name="Ghai R."/>
            <person name="Kavagutti S V."/>
        </authorList>
    </citation>
    <scope>NUCLEOTIDE SEQUENCE</scope>
</reference>
<gene>
    <name evidence="1" type="ORF">UFOPK3516_01300</name>
</gene>
<protein>
    <submittedName>
        <fullName evidence="1">Unannotated protein</fullName>
    </submittedName>
</protein>
<dbReference type="AlphaFoldDB" id="A0A6J7GW74"/>
<evidence type="ECO:0000313" key="1">
    <source>
        <dbReference type="EMBL" id="CAB4907709.1"/>
    </source>
</evidence>
<proteinExistence type="predicted"/>
<sequence length="258" mass="26672">MWAALEVGVGGLVRGDHARAGAGLDRHVADGHAALHGERPNGRSAVFEHVALAAVGTNLGDHGQDDVFGANAGAQRALNVDGHGLEGLKRQGLRGQHVLNLAGTDADRHGAKSAVRGGVRVAADHGDAGHGESQLRAHHVHDALLDVAQRVQANAKLFRVRTQGFNLNATGVIGNALIDVERGGVVVFGGDGEIGATHRTTGLAQSVERLRARDLVHQVQVDVNQVGRAVSALGHEVVVPNLLGQGARASGTLGRCTR</sequence>
<accession>A0A6J7GW74</accession>
<organism evidence="1">
    <name type="scientific">freshwater metagenome</name>
    <dbReference type="NCBI Taxonomy" id="449393"/>
    <lineage>
        <taxon>unclassified sequences</taxon>
        <taxon>metagenomes</taxon>
        <taxon>ecological metagenomes</taxon>
    </lineage>
</organism>
<dbReference type="AntiFam" id="ANF00100">
    <property type="entry name" value="Shadow ORF (opposite leuC)"/>
</dbReference>
<dbReference type="AntiFam" id="ANF00098">
    <property type="entry name" value="Shadow ORF (opposite leuC)"/>
</dbReference>